<feature type="transmembrane region" description="Helical" evidence="7">
    <location>
        <begin position="62"/>
        <end position="83"/>
    </location>
</feature>
<keyword evidence="6 7" id="KW-0472">Membrane</keyword>
<feature type="transmembrane region" description="Helical" evidence="7">
    <location>
        <begin position="163"/>
        <end position="193"/>
    </location>
</feature>
<protein>
    <submittedName>
        <fullName evidence="9">ABC transporter permease</fullName>
    </submittedName>
</protein>
<name>A0A9E4DRG7_9ENTE</name>
<dbReference type="Pfam" id="PF00528">
    <property type="entry name" value="BPD_transp_1"/>
    <property type="match status" value="1"/>
</dbReference>
<evidence type="ECO:0000313" key="9">
    <source>
        <dbReference type="EMBL" id="MCC9273212.1"/>
    </source>
</evidence>
<evidence type="ECO:0000256" key="7">
    <source>
        <dbReference type="RuleBase" id="RU363032"/>
    </source>
</evidence>
<organism evidence="9 10">
    <name type="scientific">Enterococcus aquimarinus</name>
    <dbReference type="NCBI Taxonomy" id="328396"/>
    <lineage>
        <taxon>Bacteria</taxon>
        <taxon>Bacillati</taxon>
        <taxon>Bacillota</taxon>
        <taxon>Bacilli</taxon>
        <taxon>Lactobacillales</taxon>
        <taxon>Enterococcaceae</taxon>
        <taxon>Enterococcus</taxon>
    </lineage>
</organism>
<feature type="transmembrane region" description="Helical" evidence="7">
    <location>
        <begin position="95"/>
        <end position="117"/>
    </location>
</feature>
<dbReference type="GO" id="GO:0055085">
    <property type="term" value="P:transmembrane transport"/>
    <property type="evidence" value="ECO:0007669"/>
    <property type="project" value="InterPro"/>
</dbReference>
<dbReference type="InterPro" id="IPR000515">
    <property type="entry name" value="MetI-like"/>
</dbReference>
<dbReference type="PANTHER" id="PTHR30151:SF0">
    <property type="entry name" value="ABC TRANSPORTER PERMEASE PROTEIN MJ0413-RELATED"/>
    <property type="match status" value="1"/>
</dbReference>
<dbReference type="CDD" id="cd06261">
    <property type="entry name" value="TM_PBP2"/>
    <property type="match status" value="1"/>
</dbReference>
<feature type="domain" description="ABC transmembrane type-1" evidence="8">
    <location>
        <begin position="57"/>
        <end position="241"/>
    </location>
</feature>
<comment type="subcellular location">
    <subcellularLocation>
        <location evidence="1 7">Cell membrane</location>
        <topology evidence="1 7">Multi-pass membrane protein</topology>
    </subcellularLocation>
</comment>
<reference evidence="9" key="1">
    <citation type="journal article" date="2021" name="PeerJ">
        <title>Extensive microbial diversity within the chicken gut microbiome revealed by metagenomics and culture.</title>
        <authorList>
            <person name="Gilroy R."/>
            <person name="Ravi A."/>
            <person name="Getino M."/>
            <person name="Pursley I."/>
            <person name="Horton D.L."/>
            <person name="Alikhan N.F."/>
            <person name="Baker D."/>
            <person name="Gharbi K."/>
            <person name="Hall N."/>
            <person name="Watson M."/>
            <person name="Adriaenssens E.M."/>
            <person name="Foster-Nyarko E."/>
            <person name="Jarju S."/>
            <person name="Secka A."/>
            <person name="Antonio M."/>
            <person name="Oren A."/>
            <person name="Chaudhuri R.R."/>
            <person name="La Ragione R."/>
            <person name="Hildebrand F."/>
            <person name="Pallen M.J."/>
        </authorList>
    </citation>
    <scope>NUCLEOTIDE SEQUENCE</scope>
    <source>
        <strain evidence="9">150</strain>
    </source>
</reference>
<keyword evidence="3" id="KW-1003">Cell membrane</keyword>
<keyword evidence="2 7" id="KW-0813">Transport</keyword>
<evidence type="ECO:0000256" key="1">
    <source>
        <dbReference type="ARBA" id="ARBA00004651"/>
    </source>
</evidence>
<evidence type="ECO:0000259" key="8">
    <source>
        <dbReference type="PROSITE" id="PS50928"/>
    </source>
</evidence>
<dbReference type="AlphaFoldDB" id="A0A9E4DRG7"/>
<sequence length="250" mass="28318">MNREWSKRVIGASGAIFLFVGVWWLASLILQKTLLPSPWTVFVNIPSLFQKEMGLHIQVSGYRIFLGMLYALSGGFILGLLMGSLPKWRYFFDPLIYLTYPIPKMALLPIVMLLGGLGDSSKIMMIVLIVLPQVAISVRDAVRQIPENNYDVYRALKANKWQQFCQITLPATLPGVLSGARISLGTAISILFFTENYGTQYGMGYFIMDSWTRMDYPAMYGGILILSSFGLVLFLLLDLLSFWLCKWQRD</sequence>
<dbReference type="Proteomes" id="UP000813384">
    <property type="component" value="Unassembled WGS sequence"/>
</dbReference>
<evidence type="ECO:0000256" key="4">
    <source>
        <dbReference type="ARBA" id="ARBA00022692"/>
    </source>
</evidence>
<reference evidence="9" key="2">
    <citation type="submission" date="2021-11" db="EMBL/GenBank/DDBJ databases">
        <authorList>
            <person name="Gilroy R."/>
        </authorList>
    </citation>
    <scope>NUCLEOTIDE SEQUENCE</scope>
    <source>
        <strain evidence="9">150</strain>
    </source>
</reference>
<proteinExistence type="inferred from homology"/>
<dbReference type="OrthoDB" id="9804353at2"/>
<feature type="transmembrane region" description="Helical" evidence="7">
    <location>
        <begin position="9"/>
        <end position="30"/>
    </location>
</feature>
<dbReference type="GO" id="GO:0005886">
    <property type="term" value="C:plasma membrane"/>
    <property type="evidence" value="ECO:0007669"/>
    <property type="project" value="UniProtKB-SubCell"/>
</dbReference>
<evidence type="ECO:0000256" key="3">
    <source>
        <dbReference type="ARBA" id="ARBA00022475"/>
    </source>
</evidence>
<evidence type="ECO:0000256" key="2">
    <source>
        <dbReference type="ARBA" id="ARBA00022448"/>
    </source>
</evidence>
<comment type="caution">
    <text evidence="9">The sequence shown here is derived from an EMBL/GenBank/DDBJ whole genome shotgun (WGS) entry which is preliminary data.</text>
</comment>
<dbReference type="PANTHER" id="PTHR30151">
    <property type="entry name" value="ALKANE SULFONATE ABC TRANSPORTER-RELATED, MEMBRANE SUBUNIT"/>
    <property type="match status" value="1"/>
</dbReference>
<gene>
    <name evidence="9" type="ORF">K8V42_02855</name>
</gene>
<evidence type="ECO:0000256" key="5">
    <source>
        <dbReference type="ARBA" id="ARBA00022989"/>
    </source>
</evidence>
<dbReference type="InterPro" id="IPR035906">
    <property type="entry name" value="MetI-like_sf"/>
</dbReference>
<dbReference type="RefSeq" id="WP_071874953.1">
    <property type="nucleotide sequence ID" value="NZ_JBHSHF010000015.1"/>
</dbReference>
<dbReference type="PROSITE" id="PS50928">
    <property type="entry name" value="ABC_TM1"/>
    <property type="match status" value="1"/>
</dbReference>
<comment type="similarity">
    <text evidence="7">Belongs to the binding-protein-dependent transport system permease family.</text>
</comment>
<evidence type="ECO:0000313" key="10">
    <source>
        <dbReference type="Proteomes" id="UP000813384"/>
    </source>
</evidence>
<dbReference type="EMBL" id="JAJJVO010000048">
    <property type="protein sequence ID" value="MCC9273212.1"/>
    <property type="molecule type" value="Genomic_DNA"/>
</dbReference>
<keyword evidence="5 7" id="KW-1133">Transmembrane helix</keyword>
<evidence type="ECO:0000256" key="6">
    <source>
        <dbReference type="ARBA" id="ARBA00023136"/>
    </source>
</evidence>
<feature type="transmembrane region" description="Helical" evidence="7">
    <location>
        <begin position="218"/>
        <end position="245"/>
    </location>
</feature>
<accession>A0A9E4DRG7</accession>
<dbReference type="Gene3D" id="1.10.3720.10">
    <property type="entry name" value="MetI-like"/>
    <property type="match status" value="1"/>
</dbReference>
<dbReference type="SUPFAM" id="SSF161098">
    <property type="entry name" value="MetI-like"/>
    <property type="match status" value="1"/>
</dbReference>
<keyword evidence="4 7" id="KW-0812">Transmembrane</keyword>